<dbReference type="PROSITE" id="PS50103">
    <property type="entry name" value="ZF_C3H1"/>
    <property type="match status" value="2"/>
</dbReference>
<name>A0AAN8S9A4_POLSC</name>
<evidence type="ECO:0000256" key="5">
    <source>
        <dbReference type="PROSITE-ProRule" id="PRU00723"/>
    </source>
</evidence>
<dbReference type="PANTHER" id="PTHR12675">
    <property type="entry name" value="MUSCLEBLIND-LIKE PROTEIN"/>
    <property type="match status" value="1"/>
</dbReference>
<evidence type="ECO:0000259" key="7">
    <source>
        <dbReference type="PROSITE" id="PS50103"/>
    </source>
</evidence>
<dbReference type="GO" id="GO:0003723">
    <property type="term" value="F:RNA binding"/>
    <property type="evidence" value="ECO:0007669"/>
    <property type="project" value="TreeGrafter"/>
</dbReference>
<dbReference type="GO" id="GO:0008270">
    <property type="term" value="F:zinc ion binding"/>
    <property type="evidence" value="ECO:0007669"/>
    <property type="project" value="UniProtKB-KW"/>
</dbReference>
<evidence type="ECO:0000313" key="8">
    <source>
        <dbReference type="EMBL" id="KAK6629061.1"/>
    </source>
</evidence>
<keyword evidence="2" id="KW-0677">Repeat</keyword>
<feature type="domain" description="C3H1-type" evidence="7">
    <location>
        <begin position="14"/>
        <end position="41"/>
    </location>
</feature>
<accession>A0AAN8S9A4</accession>
<dbReference type="Pfam" id="PF00642">
    <property type="entry name" value="zf-CCCH"/>
    <property type="match status" value="1"/>
</dbReference>
<evidence type="ECO:0000313" key="9">
    <source>
        <dbReference type="Proteomes" id="UP001372834"/>
    </source>
</evidence>
<feature type="coiled-coil region" evidence="6">
    <location>
        <begin position="246"/>
        <end position="280"/>
    </location>
</feature>
<protein>
    <recommendedName>
        <fullName evidence="7">C3H1-type domain-containing protein</fullName>
    </recommendedName>
</protein>
<organism evidence="8 9">
    <name type="scientific">Polyplax serrata</name>
    <name type="common">Common mouse louse</name>
    <dbReference type="NCBI Taxonomy" id="468196"/>
    <lineage>
        <taxon>Eukaryota</taxon>
        <taxon>Metazoa</taxon>
        <taxon>Ecdysozoa</taxon>
        <taxon>Arthropoda</taxon>
        <taxon>Hexapoda</taxon>
        <taxon>Insecta</taxon>
        <taxon>Pterygota</taxon>
        <taxon>Neoptera</taxon>
        <taxon>Paraneoptera</taxon>
        <taxon>Psocodea</taxon>
        <taxon>Troctomorpha</taxon>
        <taxon>Phthiraptera</taxon>
        <taxon>Anoplura</taxon>
        <taxon>Polyplacidae</taxon>
        <taxon>Polyplax</taxon>
    </lineage>
</organism>
<dbReference type="SMART" id="SM00356">
    <property type="entry name" value="ZnF_C3H1"/>
    <property type="match status" value="3"/>
</dbReference>
<feature type="zinc finger region" description="C3H1-type" evidence="5">
    <location>
        <begin position="115"/>
        <end position="142"/>
    </location>
</feature>
<evidence type="ECO:0000256" key="3">
    <source>
        <dbReference type="ARBA" id="ARBA00022771"/>
    </source>
</evidence>
<dbReference type="PANTHER" id="PTHR12675:SF6">
    <property type="entry name" value="ZINC FINGER CCCH DOMAIN-CONTAINING PROTEIN 10"/>
    <property type="match status" value="1"/>
</dbReference>
<dbReference type="Pfam" id="PF14608">
    <property type="entry name" value="zf-CCCH_2"/>
    <property type="match status" value="2"/>
</dbReference>
<dbReference type="GO" id="GO:0043484">
    <property type="term" value="P:regulation of RNA splicing"/>
    <property type="evidence" value="ECO:0007669"/>
    <property type="project" value="TreeGrafter"/>
</dbReference>
<dbReference type="AlphaFoldDB" id="A0AAN8S9A4"/>
<evidence type="ECO:0000256" key="2">
    <source>
        <dbReference type="ARBA" id="ARBA00022737"/>
    </source>
</evidence>
<keyword evidence="4 5" id="KW-0862">Zinc</keyword>
<gene>
    <name evidence="8" type="ORF">RUM43_002878</name>
</gene>
<feature type="zinc finger region" description="C3H1-type" evidence="5">
    <location>
        <begin position="14"/>
        <end position="41"/>
    </location>
</feature>
<feature type="domain" description="C3H1-type" evidence="7">
    <location>
        <begin position="115"/>
        <end position="142"/>
    </location>
</feature>
<proteinExistence type="predicted"/>
<evidence type="ECO:0000256" key="1">
    <source>
        <dbReference type="ARBA" id="ARBA00022723"/>
    </source>
</evidence>
<sequence length="573" mass="61408">MMKMSDIDSENGSNQDDDICRDYMRNVCSRGRKCRFKHPNKSQPHFPGDVDSTKEERAKLVRMFCHDFQNTVCTREECKYIHSSKEDEDYFMETGSLPLYVLENAISKSVIPSLPSEAPVCKDYLSGECRRGKACRYRHLSLTKYRKELDFIFGVELQAAEHAQDTNNSEYSSENKRLKTSLSPCLPCNGDLTFLPMQCYFPHEKCKVHGNNYFYNTDRCSQSHFNGACQLAQESQLVLCGQNERSMSLQDENNFLKKRILDLKKQVSDLTATNEFLLEQNAQLRISRKNGNVGTVTPVSVTVTGTPVSVQPISQLPAPPAPGQIVTGTPVNVQLSGQTSTGQLVTMASQNASTQQLVAATVPVSIAPGSLAGGVNPSGQQIVSAPGQQIISTGTLSTVTVSGQTSAGQLVTAAVPVSCNATGQQIMAAVSTVTVAGQNGPGQQLVTATVPVSCTATGQQQLVPTAVSMSHTGQQLVPTGTTAGPQQLVPVSGTLTVGPSSAQQLVPVSLATAVPVTISAVSMAPVHIPPPIVTVAQPPNNPSNNLTMNGPPGQSLMSYPIMTQPVIQTNLQR</sequence>
<keyword evidence="6" id="KW-0175">Coiled coil</keyword>
<comment type="caution">
    <text evidence="8">The sequence shown here is derived from an EMBL/GenBank/DDBJ whole genome shotgun (WGS) entry which is preliminary data.</text>
</comment>
<keyword evidence="1 5" id="KW-0479">Metal-binding</keyword>
<dbReference type="Gene3D" id="3.30.1370.210">
    <property type="match status" value="2"/>
</dbReference>
<dbReference type="Proteomes" id="UP001372834">
    <property type="component" value="Unassembled WGS sequence"/>
</dbReference>
<dbReference type="EMBL" id="JAWJWE010000036">
    <property type="protein sequence ID" value="KAK6629061.1"/>
    <property type="molecule type" value="Genomic_DNA"/>
</dbReference>
<keyword evidence="3 5" id="KW-0863">Zinc-finger</keyword>
<reference evidence="8 9" key="1">
    <citation type="submission" date="2023-10" db="EMBL/GenBank/DDBJ databases">
        <title>Genomes of two closely related lineages of the louse Polyplax serrata with different host specificities.</title>
        <authorList>
            <person name="Martinu J."/>
            <person name="Tarabai H."/>
            <person name="Stefka J."/>
            <person name="Hypsa V."/>
        </authorList>
    </citation>
    <scope>NUCLEOTIDE SEQUENCE [LARGE SCALE GENOMIC DNA]</scope>
    <source>
        <strain evidence="8">HR10_N</strain>
    </source>
</reference>
<dbReference type="InterPro" id="IPR000571">
    <property type="entry name" value="Znf_CCCH"/>
</dbReference>
<evidence type="ECO:0000256" key="4">
    <source>
        <dbReference type="ARBA" id="ARBA00022833"/>
    </source>
</evidence>
<evidence type="ECO:0000256" key="6">
    <source>
        <dbReference type="SAM" id="Coils"/>
    </source>
</evidence>